<proteinExistence type="predicted"/>
<name>A0AAV1F0Z8_XYRNO</name>
<dbReference type="Proteomes" id="UP001178508">
    <property type="component" value="Chromosome 4"/>
</dbReference>
<gene>
    <name evidence="2" type="ORF">XNOV1_A041119</name>
</gene>
<feature type="domain" description="PARP12-like CCCH zinc finger tandem" evidence="1">
    <location>
        <begin position="91"/>
        <end position="119"/>
    </location>
</feature>
<evidence type="ECO:0000259" key="1">
    <source>
        <dbReference type="Pfam" id="PF25261"/>
    </source>
</evidence>
<keyword evidence="3" id="KW-1185">Reference proteome</keyword>
<dbReference type="InterPro" id="IPR057602">
    <property type="entry name" value="Zfn-CCCH_PARP12"/>
</dbReference>
<reference evidence="2" key="1">
    <citation type="submission" date="2023-08" db="EMBL/GenBank/DDBJ databases">
        <authorList>
            <person name="Alioto T."/>
            <person name="Alioto T."/>
            <person name="Gomez Garrido J."/>
        </authorList>
    </citation>
    <scope>NUCLEOTIDE SEQUENCE</scope>
</reference>
<evidence type="ECO:0000313" key="3">
    <source>
        <dbReference type="Proteomes" id="UP001178508"/>
    </source>
</evidence>
<accession>A0AAV1F0Z8</accession>
<protein>
    <submittedName>
        <fullName evidence="2">Protein mono-ADP-ribosyltransferase PARP12</fullName>
    </submittedName>
</protein>
<sequence>MKLSYRPELIRRCPPQPQSCLDVEVNRMGDKTMETEILKIICCNQGAVDTKFLISNLGLGDSTSEILNNPEKFAFCCPYGQPKVVARTSLRLCRPKVCPGSCQSLHLCKSLLLNGSCQFALMR</sequence>
<dbReference type="EMBL" id="OY660867">
    <property type="protein sequence ID" value="CAJ1054473.1"/>
    <property type="molecule type" value="Genomic_DNA"/>
</dbReference>
<dbReference type="Pfam" id="PF25261">
    <property type="entry name" value="zf-CCCH_PARP12"/>
    <property type="match status" value="1"/>
</dbReference>
<organism evidence="2 3">
    <name type="scientific">Xyrichtys novacula</name>
    <name type="common">Pearly razorfish</name>
    <name type="synonym">Hemipteronotus novacula</name>
    <dbReference type="NCBI Taxonomy" id="13765"/>
    <lineage>
        <taxon>Eukaryota</taxon>
        <taxon>Metazoa</taxon>
        <taxon>Chordata</taxon>
        <taxon>Craniata</taxon>
        <taxon>Vertebrata</taxon>
        <taxon>Euteleostomi</taxon>
        <taxon>Actinopterygii</taxon>
        <taxon>Neopterygii</taxon>
        <taxon>Teleostei</taxon>
        <taxon>Neoteleostei</taxon>
        <taxon>Acanthomorphata</taxon>
        <taxon>Eupercaria</taxon>
        <taxon>Labriformes</taxon>
        <taxon>Labridae</taxon>
        <taxon>Xyrichtys</taxon>
    </lineage>
</organism>
<evidence type="ECO:0000313" key="2">
    <source>
        <dbReference type="EMBL" id="CAJ1054473.1"/>
    </source>
</evidence>
<dbReference type="AlphaFoldDB" id="A0AAV1F0Z8"/>